<evidence type="ECO:0000313" key="1">
    <source>
        <dbReference type="EMBL" id="UYT10383.1"/>
    </source>
</evidence>
<organism evidence="1 2">
    <name type="scientific">Lactococcus garvieae</name>
    <dbReference type="NCBI Taxonomy" id="1363"/>
    <lineage>
        <taxon>Bacteria</taxon>
        <taxon>Bacillati</taxon>
        <taxon>Bacillota</taxon>
        <taxon>Bacilli</taxon>
        <taxon>Lactobacillales</taxon>
        <taxon>Streptococcaceae</taxon>
        <taxon>Lactococcus</taxon>
    </lineage>
</organism>
<dbReference type="EMBL" id="CP109635">
    <property type="protein sequence ID" value="UYT10383.1"/>
    <property type="molecule type" value="Genomic_DNA"/>
</dbReference>
<name>A0AA46TVY4_9LACT</name>
<dbReference type="Proteomes" id="UP001164042">
    <property type="component" value="Chromosome"/>
</dbReference>
<accession>A0AA46TVY4</accession>
<evidence type="ECO:0000313" key="2">
    <source>
        <dbReference type="Proteomes" id="UP001164042"/>
    </source>
</evidence>
<gene>
    <name evidence="1" type="ORF">OF801_00140</name>
</gene>
<dbReference type="RefSeq" id="WP_264308230.1">
    <property type="nucleotide sequence ID" value="NZ_CP109635.1"/>
</dbReference>
<protein>
    <submittedName>
        <fullName evidence="1">DUF3173 domain-containing protein</fullName>
    </submittedName>
</protein>
<reference evidence="1" key="1">
    <citation type="submission" date="2022-10" db="EMBL/GenBank/DDBJ databases">
        <title>Genome assembly of Lactococcus garvieae isolates from cricket gut.</title>
        <authorList>
            <person name="Luecke A.R."/>
            <person name="Brown A.M.V."/>
            <person name="Wakeman C.A."/>
        </authorList>
    </citation>
    <scope>NUCLEOTIDE SEQUENCE</scope>
    <source>
        <strain evidence="1">Alexii-11_2</strain>
    </source>
</reference>
<dbReference type="InterPro" id="IPR021512">
    <property type="entry name" value="DUF3173"/>
</dbReference>
<proteinExistence type="predicted"/>
<sequence length="63" mass="7335">MENTDMISKNDLIEKYNLKNRTATMAIRTAKETLVKQGYSFYDNKYVTCVPKKIIAEMLNLEV</sequence>
<dbReference type="AlphaFoldDB" id="A0AA46TVY4"/>
<dbReference type="Pfam" id="PF11372">
    <property type="entry name" value="DUF3173"/>
    <property type="match status" value="1"/>
</dbReference>